<sequence>MASSGARNTTIQASNDCVANAILTILDQEREIKDPFMVVTYDNSAGLTRAAVYTSPFSVLVQDFRGTPDQQDVREGVHLLKDSVMTNLQVTKVPDLRFRRAQTGGGRASVLWRVRVPRLVEAAPVGEEGLVEAAEVVAAVAWPWAEAY</sequence>
<accession>A0A1Y1IM00</accession>
<proteinExistence type="predicted"/>
<dbReference type="AlphaFoldDB" id="A0A1Y1IM00"/>
<dbReference type="EMBL" id="DF237439">
    <property type="protein sequence ID" value="GAQ89138.1"/>
    <property type="molecule type" value="Genomic_DNA"/>
</dbReference>
<evidence type="ECO:0000313" key="1">
    <source>
        <dbReference type="EMBL" id="GAQ89138.1"/>
    </source>
</evidence>
<name>A0A1Y1IM00_KLENI</name>
<protein>
    <submittedName>
        <fullName evidence="1">Uncharacterized protein</fullName>
    </submittedName>
</protein>
<keyword evidence="2" id="KW-1185">Reference proteome</keyword>
<organism evidence="1 2">
    <name type="scientific">Klebsormidium nitens</name>
    <name type="common">Green alga</name>
    <name type="synonym">Ulothrix nitens</name>
    <dbReference type="NCBI Taxonomy" id="105231"/>
    <lineage>
        <taxon>Eukaryota</taxon>
        <taxon>Viridiplantae</taxon>
        <taxon>Streptophyta</taxon>
        <taxon>Klebsormidiophyceae</taxon>
        <taxon>Klebsormidiales</taxon>
        <taxon>Klebsormidiaceae</taxon>
        <taxon>Klebsormidium</taxon>
    </lineage>
</organism>
<gene>
    <name evidence="1" type="ORF">KFL_004900050</name>
</gene>
<reference evidence="1 2" key="1">
    <citation type="journal article" date="2014" name="Nat. Commun.">
        <title>Klebsormidium flaccidum genome reveals primary factors for plant terrestrial adaptation.</title>
        <authorList>
            <person name="Hori K."/>
            <person name="Maruyama F."/>
            <person name="Fujisawa T."/>
            <person name="Togashi T."/>
            <person name="Yamamoto N."/>
            <person name="Seo M."/>
            <person name="Sato S."/>
            <person name="Yamada T."/>
            <person name="Mori H."/>
            <person name="Tajima N."/>
            <person name="Moriyama T."/>
            <person name="Ikeuchi M."/>
            <person name="Watanabe M."/>
            <person name="Wada H."/>
            <person name="Kobayashi K."/>
            <person name="Saito M."/>
            <person name="Masuda T."/>
            <person name="Sasaki-Sekimoto Y."/>
            <person name="Mashiguchi K."/>
            <person name="Awai K."/>
            <person name="Shimojima M."/>
            <person name="Masuda S."/>
            <person name="Iwai M."/>
            <person name="Nobusawa T."/>
            <person name="Narise T."/>
            <person name="Kondo S."/>
            <person name="Saito H."/>
            <person name="Sato R."/>
            <person name="Murakawa M."/>
            <person name="Ihara Y."/>
            <person name="Oshima-Yamada Y."/>
            <person name="Ohtaka K."/>
            <person name="Satoh M."/>
            <person name="Sonobe K."/>
            <person name="Ishii M."/>
            <person name="Ohtani R."/>
            <person name="Kanamori-Sato M."/>
            <person name="Honoki R."/>
            <person name="Miyazaki D."/>
            <person name="Mochizuki H."/>
            <person name="Umetsu J."/>
            <person name="Higashi K."/>
            <person name="Shibata D."/>
            <person name="Kamiya Y."/>
            <person name="Sato N."/>
            <person name="Nakamura Y."/>
            <person name="Tabata S."/>
            <person name="Ida S."/>
            <person name="Kurokawa K."/>
            <person name="Ohta H."/>
        </authorList>
    </citation>
    <scope>NUCLEOTIDE SEQUENCE [LARGE SCALE GENOMIC DNA]</scope>
    <source>
        <strain evidence="1 2">NIES-2285</strain>
    </source>
</reference>
<dbReference type="Proteomes" id="UP000054558">
    <property type="component" value="Unassembled WGS sequence"/>
</dbReference>
<evidence type="ECO:0000313" key="2">
    <source>
        <dbReference type="Proteomes" id="UP000054558"/>
    </source>
</evidence>